<dbReference type="AlphaFoldDB" id="A0A081B786"/>
<reference evidence="2 3" key="1">
    <citation type="submission" date="2014-07" db="EMBL/GenBank/DDBJ databases">
        <title>Tepidicaulis marinum gen. nov., sp. nov., a novel marine bacterium denitrifying nitrate to nitrous oxide strictly under microaerobic conditions.</title>
        <authorList>
            <person name="Takeuchi M."/>
            <person name="Yamagishi T."/>
            <person name="Kamagata Y."/>
            <person name="Oshima K."/>
            <person name="Hattori M."/>
            <person name="Katayama T."/>
            <person name="Hanada S."/>
            <person name="Tamaki H."/>
            <person name="Marumo K."/>
            <person name="Maeda H."/>
            <person name="Nedachi M."/>
            <person name="Iwasaki W."/>
            <person name="Suwa Y."/>
            <person name="Sakata S."/>
        </authorList>
    </citation>
    <scope>NUCLEOTIDE SEQUENCE [LARGE SCALE GENOMIC DNA]</scope>
    <source>
        <strain evidence="2 3">MA2</strain>
    </source>
</reference>
<dbReference type="STRING" id="1333998.M2A_0403"/>
<feature type="domain" description="SnoaL-like" evidence="1">
    <location>
        <begin position="13"/>
        <end position="112"/>
    </location>
</feature>
<dbReference type="SUPFAM" id="SSF54427">
    <property type="entry name" value="NTF2-like"/>
    <property type="match status" value="1"/>
</dbReference>
<accession>A0A081B786</accession>
<evidence type="ECO:0000313" key="3">
    <source>
        <dbReference type="Proteomes" id="UP000028702"/>
    </source>
</evidence>
<comment type="caution">
    <text evidence="2">The sequence shown here is derived from an EMBL/GenBank/DDBJ whole genome shotgun (WGS) entry which is preliminary data.</text>
</comment>
<protein>
    <submittedName>
        <fullName evidence="2">Conserved protein</fullName>
    </submittedName>
</protein>
<evidence type="ECO:0000313" key="2">
    <source>
        <dbReference type="EMBL" id="GAK43904.1"/>
    </source>
</evidence>
<dbReference type="Pfam" id="PF12680">
    <property type="entry name" value="SnoaL_2"/>
    <property type="match status" value="1"/>
</dbReference>
<dbReference type="InterPro" id="IPR032710">
    <property type="entry name" value="NTF2-like_dom_sf"/>
</dbReference>
<dbReference type="RefSeq" id="WP_052379130.1">
    <property type="nucleotide sequence ID" value="NZ_BBIO01000001.1"/>
</dbReference>
<evidence type="ECO:0000259" key="1">
    <source>
        <dbReference type="Pfam" id="PF12680"/>
    </source>
</evidence>
<dbReference type="eggNOG" id="COG4308">
    <property type="taxonomic scope" value="Bacteria"/>
</dbReference>
<dbReference type="EMBL" id="BBIO01000001">
    <property type="protein sequence ID" value="GAK43904.1"/>
    <property type="molecule type" value="Genomic_DNA"/>
</dbReference>
<dbReference type="Proteomes" id="UP000028702">
    <property type="component" value="Unassembled WGS sequence"/>
</dbReference>
<keyword evidence="3" id="KW-1185">Reference proteome</keyword>
<organism evidence="2 3">
    <name type="scientific">Tepidicaulis marinus</name>
    <dbReference type="NCBI Taxonomy" id="1333998"/>
    <lineage>
        <taxon>Bacteria</taxon>
        <taxon>Pseudomonadati</taxon>
        <taxon>Pseudomonadota</taxon>
        <taxon>Alphaproteobacteria</taxon>
        <taxon>Hyphomicrobiales</taxon>
        <taxon>Parvibaculaceae</taxon>
        <taxon>Tepidicaulis</taxon>
    </lineage>
</organism>
<gene>
    <name evidence="2" type="ORF">M2A_0403</name>
</gene>
<proteinExistence type="predicted"/>
<name>A0A081B786_9HYPH</name>
<dbReference type="InterPro" id="IPR037401">
    <property type="entry name" value="SnoaL-like"/>
</dbReference>
<sequence>MSDNKSQNAQTVLNFINAWTRLDAEEIAAFFTEDGTYHNMPIDPVSGRETVKAFVAGFINDWKATNWDVLSLVAEGETVIAERVDHIHLKSGKSIDFPCLGIFEMKGGKIKVWRDYFDMNTYVQGAS</sequence>
<dbReference type="Gene3D" id="3.10.450.50">
    <property type="match status" value="1"/>
</dbReference>